<dbReference type="GO" id="GO:0032040">
    <property type="term" value="C:small-subunit processome"/>
    <property type="evidence" value="ECO:0007669"/>
    <property type="project" value="TreeGrafter"/>
</dbReference>
<comment type="caution">
    <text evidence="7">The sequence shown here is derived from an EMBL/GenBank/DDBJ whole genome shotgun (WGS) entry which is preliminary data.</text>
</comment>
<evidence type="ECO:0000256" key="2">
    <source>
        <dbReference type="ARBA" id="ARBA00022517"/>
    </source>
</evidence>
<accession>A0A8E0RZ96</accession>
<evidence type="ECO:0000256" key="6">
    <source>
        <dbReference type="ARBA" id="ARBA00029455"/>
    </source>
</evidence>
<protein>
    <submittedName>
        <fullName evidence="7">U3 small nucleolar ribonucleoprotein MPP10</fullName>
    </submittedName>
</protein>
<dbReference type="GO" id="GO:0006364">
    <property type="term" value="P:rRNA processing"/>
    <property type="evidence" value="ECO:0007669"/>
    <property type="project" value="UniProtKB-KW"/>
</dbReference>
<dbReference type="AlphaFoldDB" id="A0A8E0RZ96"/>
<dbReference type="Proteomes" id="UP000728185">
    <property type="component" value="Unassembled WGS sequence"/>
</dbReference>
<evidence type="ECO:0000313" key="8">
    <source>
        <dbReference type="Proteomes" id="UP000728185"/>
    </source>
</evidence>
<dbReference type="PANTHER" id="PTHR17039">
    <property type="entry name" value="U3 SMALL NUCLEOLAR RIBONUCLEOPROTEIN PROTEIN MPP10"/>
    <property type="match status" value="1"/>
</dbReference>
<dbReference type="PANTHER" id="PTHR17039:SF0">
    <property type="entry name" value="U3 SMALL NUCLEOLAR RIBONUCLEOPROTEIN PROTEIN MPP10"/>
    <property type="match status" value="1"/>
</dbReference>
<proteinExistence type="inferred from homology"/>
<organism evidence="7 8">
    <name type="scientific">Fasciolopsis buskii</name>
    <dbReference type="NCBI Taxonomy" id="27845"/>
    <lineage>
        <taxon>Eukaryota</taxon>
        <taxon>Metazoa</taxon>
        <taxon>Spiralia</taxon>
        <taxon>Lophotrochozoa</taxon>
        <taxon>Platyhelminthes</taxon>
        <taxon>Trematoda</taxon>
        <taxon>Digenea</taxon>
        <taxon>Plagiorchiida</taxon>
        <taxon>Echinostomata</taxon>
        <taxon>Echinostomatoidea</taxon>
        <taxon>Fasciolidae</taxon>
        <taxon>Fasciolopsis</taxon>
    </lineage>
</organism>
<dbReference type="OrthoDB" id="445326at2759"/>
<dbReference type="Pfam" id="PF04006">
    <property type="entry name" value="Mpp10"/>
    <property type="match status" value="2"/>
</dbReference>
<evidence type="ECO:0000256" key="5">
    <source>
        <dbReference type="ARBA" id="ARBA00023274"/>
    </source>
</evidence>
<dbReference type="InterPro" id="IPR012173">
    <property type="entry name" value="Mpp10"/>
</dbReference>
<dbReference type="GO" id="GO:0034457">
    <property type="term" value="C:Mpp10 complex"/>
    <property type="evidence" value="ECO:0007669"/>
    <property type="project" value="InterPro"/>
</dbReference>
<keyword evidence="2" id="KW-0690">Ribosome biogenesis</keyword>
<keyword evidence="4" id="KW-0539">Nucleus</keyword>
<name>A0A8E0RZ96_9TREM</name>
<evidence type="ECO:0000256" key="1">
    <source>
        <dbReference type="ARBA" id="ARBA00004604"/>
    </source>
</evidence>
<gene>
    <name evidence="7" type="ORF">FBUS_06043</name>
</gene>
<dbReference type="EMBL" id="LUCM01003213">
    <property type="protein sequence ID" value="KAA0196171.1"/>
    <property type="molecule type" value="Genomic_DNA"/>
</dbReference>
<keyword evidence="5 7" id="KW-0687">Ribonucleoprotein</keyword>
<sequence length="298" mass="34361">MRGESGNFEALQEQLDHETDRIEERMLEAKRWYMKGEVVAKDREENTILEEHLDVQRHGKFSMLLTSHLTRQLRTSTGKRNCYFGIYKKNYQRAGISSIFKGKFFKSFNSPSLKRKEQLSQKPQSAIIQDVTQKSLVEDYENLLARSSVLEKEQEDPVKNSIQKEMSDLFEKLDSLSHLHFVPYKIWSKTFFTFQHVPEVNVIRNRPALAMEEAGITATAAADVLAPEEVCAPRGEVIKGSTELTVSDKRRHRRKLMRIRSKRTKNKTAVDLTKDKKAALAKVIRMAHKPGSKVKIVN</sequence>
<evidence type="ECO:0000313" key="7">
    <source>
        <dbReference type="EMBL" id="KAA0196171.1"/>
    </source>
</evidence>
<dbReference type="GO" id="GO:0005732">
    <property type="term" value="C:sno(s)RNA-containing ribonucleoprotein complex"/>
    <property type="evidence" value="ECO:0007669"/>
    <property type="project" value="InterPro"/>
</dbReference>
<comment type="subcellular location">
    <subcellularLocation>
        <location evidence="1">Nucleus</location>
        <location evidence="1">Nucleolus</location>
    </subcellularLocation>
</comment>
<keyword evidence="8" id="KW-1185">Reference proteome</keyword>
<evidence type="ECO:0000256" key="4">
    <source>
        <dbReference type="ARBA" id="ARBA00023242"/>
    </source>
</evidence>
<comment type="similarity">
    <text evidence="6">Belongs to the MPP10 family.</text>
</comment>
<keyword evidence="3" id="KW-0698">rRNA processing</keyword>
<evidence type="ECO:0000256" key="3">
    <source>
        <dbReference type="ARBA" id="ARBA00022552"/>
    </source>
</evidence>
<reference evidence="7" key="1">
    <citation type="submission" date="2019-05" db="EMBL/GenBank/DDBJ databases">
        <title>Annotation for the trematode Fasciolopsis buski.</title>
        <authorList>
            <person name="Choi Y.-J."/>
        </authorList>
    </citation>
    <scope>NUCLEOTIDE SEQUENCE</scope>
    <source>
        <strain evidence="7">HT</strain>
        <tissue evidence="7">Whole worm</tissue>
    </source>
</reference>